<dbReference type="AlphaFoldDB" id="A0AAV1R9M2"/>
<evidence type="ECO:0000313" key="1">
    <source>
        <dbReference type="EMBL" id="CAK7331284.1"/>
    </source>
</evidence>
<evidence type="ECO:0000313" key="2">
    <source>
        <dbReference type="Proteomes" id="UP001314170"/>
    </source>
</evidence>
<keyword evidence="2" id="KW-1185">Reference proteome</keyword>
<protein>
    <submittedName>
        <fullName evidence="1">Uncharacterized protein</fullName>
    </submittedName>
</protein>
<sequence length="52" mass="5946">MRFFAGIAKPILLAKATSKKLNTTCPRTITVHSHMIQKRSPRVTFHQEQTHS</sequence>
<dbReference type="EMBL" id="CAWUPB010000913">
    <property type="protein sequence ID" value="CAK7331284.1"/>
    <property type="molecule type" value="Genomic_DNA"/>
</dbReference>
<accession>A0AAV1R9M2</accession>
<name>A0AAV1R9M2_9ROSI</name>
<dbReference type="Proteomes" id="UP001314170">
    <property type="component" value="Unassembled WGS sequence"/>
</dbReference>
<proteinExistence type="predicted"/>
<comment type="caution">
    <text evidence="1">The sequence shown here is derived from an EMBL/GenBank/DDBJ whole genome shotgun (WGS) entry which is preliminary data.</text>
</comment>
<reference evidence="1 2" key="1">
    <citation type="submission" date="2024-01" db="EMBL/GenBank/DDBJ databases">
        <authorList>
            <person name="Waweru B."/>
        </authorList>
    </citation>
    <scope>NUCLEOTIDE SEQUENCE [LARGE SCALE GENOMIC DNA]</scope>
</reference>
<organism evidence="1 2">
    <name type="scientific">Dovyalis caffra</name>
    <dbReference type="NCBI Taxonomy" id="77055"/>
    <lineage>
        <taxon>Eukaryota</taxon>
        <taxon>Viridiplantae</taxon>
        <taxon>Streptophyta</taxon>
        <taxon>Embryophyta</taxon>
        <taxon>Tracheophyta</taxon>
        <taxon>Spermatophyta</taxon>
        <taxon>Magnoliopsida</taxon>
        <taxon>eudicotyledons</taxon>
        <taxon>Gunneridae</taxon>
        <taxon>Pentapetalae</taxon>
        <taxon>rosids</taxon>
        <taxon>fabids</taxon>
        <taxon>Malpighiales</taxon>
        <taxon>Salicaceae</taxon>
        <taxon>Flacourtieae</taxon>
        <taxon>Dovyalis</taxon>
    </lineage>
</organism>
<gene>
    <name evidence="1" type="ORF">DCAF_LOCUS8389</name>
</gene>